<evidence type="ECO:0000313" key="3">
    <source>
        <dbReference type="Proteomes" id="UP000662857"/>
    </source>
</evidence>
<proteinExistence type="predicted"/>
<sequence>MAGAERLTLRPWRLTDADAIRAAFAPPEMSRQTSEPVDSESAARRWLHRREQQWQEGSAYSWAVAGRSGEVVGQVAVSALDRRNETGWVSYWTVPAARGRGVAAAAVRAAAQWAFDRAGLFRLELGHRTDNPASCRVATAAGFLVEGLERQKLCYEGQRFDVELHARLATDPGA</sequence>
<dbReference type="PANTHER" id="PTHR43441:SF10">
    <property type="entry name" value="ACETYLTRANSFERASE"/>
    <property type="match status" value="1"/>
</dbReference>
<dbReference type="KEGG" id="nhy:JQS43_01565"/>
<keyword evidence="3" id="KW-1185">Reference proteome</keyword>
<protein>
    <submittedName>
        <fullName evidence="2">GNAT family N-acetyltransferase</fullName>
    </submittedName>
</protein>
<gene>
    <name evidence="2" type="ORF">JQS43_01565</name>
</gene>
<dbReference type="EMBL" id="CP070499">
    <property type="protein sequence ID" value="QSB17054.1"/>
    <property type="molecule type" value="Genomic_DNA"/>
</dbReference>
<evidence type="ECO:0000313" key="2">
    <source>
        <dbReference type="EMBL" id="QSB17054.1"/>
    </source>
</evidence>
<feature type="domain" description="N-acetyltransferase" evidence="1">
    <location>
        <begin position="7"/>
        <end position="169"/>
    </location>
</feature>
<dbReference type="SUPFAM" id="SSF55729">
    <property type="entry name" value="Acyl-CoA N-acyltransferases (Nat)"/>
    <property type="match status" value="1"/>
</dbReference>
<dbReference type="InterPro" id="IPR016181">
    <property type="entry name" value="Acyl_CoA_acyltransferase"/>
</dbReference>
<name>A0A895YGP1_9ACTN</name>
<accession>A0A895YGP1</accession>
<dbReference type="GO" id="GO:1990189">
    <property type="term" value="F:protein N-terminal-serine acetyltransferase activity"/>
    <property type="evidence" value="ECO:0007669"/>
    <property type="project" value="TreeGrafter"/>
</dbReference>
<dbReference type="GO" id="GO:0005737">
    <property type="term" value="C:cytoplasm"/>
    <property type="evidence" value="ECO:0007669"/>
    <property type="project" value="TreeGrafter"/>
</dbReference>
<dbReference type="GO" id="GO:0008999">
    <property type="term" value="F:protein-N-terminal-alanine acetyltransferase activity"/>
    <property type="evidence" value="ECO:0007669"/>
    <property type="project" value="TreeGrafter"/>
</dbReference>
<dbReference type="PANTHER" id="PTHR43441">
    <property type="entry name" value="RIBOSOMAL-PROTEIN-SERINE ACETYLTRANSFERASE"/>
    <property type="match status" value="1"/>
</dbReference>
<dbReference type="Pfam" id="PF13302">
    <property type="entry name" value="Acetyltransf_3"/>
    <property type="match status" value="1"/>
</dbReference>
<dbReference type="InterPro" id="IPR051908">
    <property type="entry name" value="Ribosomal_N-acetyltransferase"/>
</dbReference>
<dbReference type="AlphaFoldDB" id="A0A895YGP1"/>
<evidence type="ECO:0000259" key="1">
    <source>
        <dbReference type="PROSITE" id="PS51186"/>
    </source>
</evidence>
<dbReference type="PROSITE" id="PS51186">
    <property type="entry name" value="GNAT"/>
    <property type="match status" value="1"/>
</dbReference>
<organism evidence="2 3">
    <name type="scientific">Natronosporangium hydrolyticum</name>
    <dbReference type="NCBI Taxonomy" id="2811111"/>
    <lineage>
        <taxon>Bacteria</taxon>
        <taxon>Bacillati</taxon>
        <taxon>Actinomycetota</taxon>
        <taxon>Actinomycetes</taxon>
        <taxon>Micromonosporales</taxon>
        <taxon>Micromonosporaceae</taxon>
        <taxon>Natronosporangium</taxon>
    </lineage>
</organism>
<reference evidence="2" key="1">
    <citation type="submission" date="2021-02" db="EMBL/GenBank/DDBJ databases">
        <title>Natrosporangium hydrolyticum gen. nov., sp. nov, a haloalkaliphilic actinobacterium from a soda solonchak soil.</title>
        <authorList>
            <person name="Sorokin D.Y."/>
            <person name="Khijniak T.V."/>
            <person name="Zakharycheva A.P."/>
            <person name="Boueva O.V."/>
            <person name="Ariskina E.V."/>
            <person name="Hahnke R.L."/>
            <person name="Bunk B."/>
            <person name="Sproer C."/>
            <person name="Schumann P."/>
            <person name="Evtushenko L.I."/>
            <person name="Kublanov I.V."/>
        </authorList>
    </citation>
    <scope>NUCLEOTIDE SEQUENCE</scope>
    <source>
        <strain evidence="2">DSM 106523</strain>
    </source>
</reference>
<dbReference type="Proteomes" id="UP000662857">
    <property type="component" value="Chromosome"/>
</dbReference>
<dbReference type="Gene3D" id="3.40.630.30">
    <property type="match status" value="1"/>
</dbReference>
<dbReference type="InterPro" id="IPR000182">
    <property type="entry name" value="GNAT_dom"/>
</dbReference>